<evidence type="ECO:0000313" key="1">
    <source>
        <dbReference type="EMBL" id="AVO25265.1"/>
    </source>
</evidence>
<evidence type="ECO:0008006" key="3">
    <source>
        <dbReference type="Google" id="ProtNLM"/>
    </source>
</evidence>
<dbReference type="EMBL" id="MG962368">
    <property type="protein sequence ID" value="AVO25265.1"/>
    <property type="molecule type" value="Genomic_DNA"/>
</dbReference>
<organism evidence="1 2">
    <name type="scientific">Gordonia phage Gravy</name>
    <dbReference type="NCBI Taxonomy" id="2094133"/>
    <lineage>
        <taxon>Viruses</taxon>
        <taxon>Duplodnaviria</taxon>
        <taxon>Heunggongvirae</taxon>
        <taxon>Uroviricota</taxon>
        <taxon>Caudoviricetes</taxon>
        <taxon>Deejayvirinae</taxon>
        <taxon>Tanisvirus</taxon>
        <taxon>Tanisvirus tanis</taxon>
    </lineage>
</organism>
<protein>
    <recommendedName>
        <fullName evidence="3">Minor tail protein</fullName>
    </recommendedName>
</protein>
<sequence length="175" mass="17728">MARVTVTGFTAARMLQIEQSTVVNGFIQGDSLVLQTRGGDDIVTGNVRGPQGDKGDPGGVPDATNAIKGGVRLQGNLTGSAATPTITGALDGTVDTSLAIASTPNNSGWGGGPADGVTMTLRQVVHQVQANLYAIQRTITKAGTAQTIWAGTLTDYNALAAGTKNAAGFVAVIFE</sequence>
<evidence type="ECO:0000313" key="2">
    <source>
        <dbReference type="Proteomes" id="UP000240261"/>
    </source>
</evidence>
<dbReference type="Proteomes" id="UP000240261">
    <property type="component" value="Segment"/>
</dbReference>
<accession>A0A2P1JY51</accession>
<gene>
    <name evidence="1" type="primary">25</name>
    <name evidence="1" type="ORF">PBI_GRAVY_25</name>
</gene>
<reference evidence="1 2" key="1">
    <citation type="submission" date="2018-02" db="EMBL/GenBank/DDBJ databases">
        <authorList>
            <person name="Aull H.G."/>
            <person name="Garlena R.A."/>
            <person name="Russell D.A."/>
            <person name="Pop W.H."/>
            <person name="Jacobs-Sera D."/>
            <person name="Hatfull G.F."/>
        </authorList>
    </citation>
    <scope>NUCLEOTIDE SEQUENCE [LARGE SCALE GENOMIC DNA]</scope>
</reference>
<name>A0A2P1JY51_9CAUD</name>
<proteinExistence type="predicted"/>